<accession>A0A9N9DGF3</accession>
<comment type="caution">
    <text evidence="1">The sequence shown here is derived from an EMBL/GenBank/DDBJ whole genome shotgun (WGS) entry which is preliminary data.</text>
</comment>
<proteinExistence type="predicted"/>
<reference evidence="1" key="1">
    <citation type="submission" date="2021-06" db="EMBL/GenBank/DDBJ databases">
        <authorList>
            <person name="Kallberg Y."/>
            <person name="Tangrot J."/>
            <person name="Rosling A."/>
        </authorList>
    </citation>
    <scope>NUCLEOTIDE SEQUENCE</scope>
    <source>
        <strain evidence="1">87-6 pot B 2015</strain>
    </source>
</reference>
<dbReference type="Proteomes" id="UP000789375">
    <property type="component" value="Unassembled WGS sequence"/>
</dbReference>
<sequence>KLIQEYEDEENKEFTFNAFDASNTEESEELENTFIIIDKSSNDIFKNTNKKNYLDSEDVINEKTYNFEVGR</sequence>
<evidence type="ECO:0000313" key="2">
    <source>
        <dbReference type="Proteomes" id="UP000789375"/>
    </source>
</evidence>
<feature type="non-terminal residue" evidence="1">
    <location>
        <position position="71"/>
    </location>
</feature>
<gene>
    <name evidence="1" type="ORF">FMOSSE_LOCUS10706</name>
</gene>
<dbReference type="AlphaFoldDB" id="A0A9N9DGF3"/>
<organism evidence="1 2">
    <name type="scientific">Funneliformis mosseae</name>
    <name type="common">Endomycorrhizal fungus</name>
    <name type="synonym">Glomus mosseae</name>
    <dbReference type="NCBI Taxonomy" id="27381"/>
    <lineage>
        <taxon>Eukaryota</taxon>
        <taxon>Fungi</taxon>
        <taxon>Fungi incertae sedis</taxon>
        <taxon>Mucoromycota</taxon>
        <taxon>Glomeromycotina</taxon>
        <taxon>Glomeromycetes</taxon>
        <taxon>Glomerales</taxon>
        <taxon>Glomeraceae</taxon>
        <taxon>Funneliformis</taxon>
    </lineage>
</organism>
<name>A0A9N9DGF3_FUNMO</name>
<dbReference type="EMBL" id="CAJVPP010003702">
    <property type="protein sequence ID" value="CAG8635388.1"/>
    <property type="molecule type" value="Genomic_DNA"/>
</dbReference>
<evidence type="ECO:0000313" key="1">
    <source>
        <dbReference type="EMBL" id="CAG8635388.1"/>
    </source>
</evidence>
<keyword evidence="2" id="KW-1185">Reference proteome</keyword>
<protein>
    <submittedName>
        <fullName evidence="1">15240_t:CDS:1</fullName>
    </submittedName>
</protein>